<dbReference type="PANTHER" id="PTHR24121">
    <property type="entry name" value="NO MECHANORECEPTOR POTENTIAL C, ISOFORM D-RELATED"/>
    <property type="match status" value="1"/>
</dbReference>
<organism evidence="2 3">
    <name type="scientific">Hibiscus sabdariffa</name>
    <name type="common">roselle</name>
    <dbReference type="NCBI Taxonomy" id="183260"/>
    <lineage>
        <taxon>Eukaryota</taxon>
        <taxon>Viridiplantae</taxon>
        <taxon>Streptophyta</taxon>
        <taxon>Embryophyta</taxon>
        <taxon>Tracheophyta</taxon>
        <taxon>Spermatophyta</taxon>
        <taxon>Magnoliopsida</taxon>
        <taxon>eudicotyledons</taxon>
        <taxon>Gunneridae</taxon>
        <taxon>Pentapetalae</taxon>
        <taxon>rosids</taxon>
        <taxon>malvids</taxon>
        <taxon>Malvales</taxon>
        <taxon>Malvaceae</taxon>
        <taxon>Malvoideae</taxon>
        <taxon>Hibiscus</taxon>
    </lineage>
</organism>
<protein>
    <submittedName>
        <fullName evidence="2">Uncharacterized protein</fullName>
    </submittedName>
</protein>
<evidence type="ECO:0000313" key="3">
    <source>
        <dbReference type="Proteomes" id="UP001472677"/>
    </source>
</evidence>
<dbReference type="InterPro" id="IPR036770">
    <property type="entry name" value="Ankyrin_rpt-contain_sf"/>
</dbReference>
<dbReference type="PROSITE" id="PS50088">
    <property type="entry name" value="ANK_REPEAT"/>
    <property type="match status" value="1"/>
</dbReference>
<dbReference type="Gene3D" id="1.25.40.20">
    <property type="entry name" value="Ankyrin repeat-containing domain"/>
    <property type="match status" value="1"/>
</dbReference>
<dbReference type="SMART" id="SM00248">
    <property type="entry name" value="ANK"/>
    <property type="match status" value="3"/>
</dbReference>
<dbReference type="Proteomes" id="UP001472677">
    <property type="component" value="Unassembled WGS sequence"/>
</dbReference>
<sequence>MEPSLNCTSSYITYMDLSLYMAATCGKIETFNNLQGLELQSLQTVNNNNVLHVNLATHGLFSAAWLVNITRSGSRLLVFIETWFRGITPSHIAARYGDSYIVRILIASRARAAGEDIEQQETASEAVRRMLRKTDREFNTALHVAVQYGHPRVVGELLEFEDPGFSYPVNRSQETPLYIAARRGHRRSLSILLCKLNSAAHGGGPHGRTALHAAAMAGDAGN</sequence>
<dbReference type="Pfam" id="PF12796">
    <property type="entry name" value="Ank_2"/>
    <property type="match status" value="1"/>
</dbReference>
<keyword evidence="3" id="KW-1185">Reference proteome</keyword>
<gene>
    <name evidence="2" type="ORF">V6N12_002110</name>
</gene>
<dbReference type="Pfam" id="PF00023">
    <property type="entry name" value="Ank"/>
    <property type="match status" value="1"/>
</dbReference>
<proteinExistence type="predicted"/>
<comment type="caution">
    <text evidence="2">The sequence shown here is derived from an EMBL/GenBank/DDBJ whole genome shotgun (WGS) entry which is preliminary data.</text>
</comment>
<feature type="repeat" description="ANK" evidence="1">
    <location>
        <begin position="85"/>
        <end position="117"/>
    </location>
</feature>
<dbReference type="PANTHER" id="PTHR24121:SF22">
    <property type="entry name" value="PROTEIN ACCELERATED CELL DEATH 6-LIKE"/>
    <property type="match status" value="1"/>
</dbReference>
<dbReference type="InterPro" id="IPR002110">
    <property type="entry name" value="Ankyrin_rpt"/>
</dbReference>
<dbReference type="SUPFAM" id="SSF48403">
    <property type="entry name" value="Ankyrin repeat"/>
    <property type="match status" value="1"/>
</dbReference>
<dbReference type="EMBL" id="JBBPBM010001720">
    <property type="protein sequence ID" value="KAK8482434.1"/>
    <property type="molecule type" value="Genomic_DNA"/>
</dbReference>
<keyword evidence="1" id="KW-0040">ANK repeat</keyword>
<evidence type="ECO:0000313" key="2">
    <source>
        <dbReference type="EMBL" id="KAK8482434.1"/>
    </source>
</evidence>
<evidence type="ECO:0000256" key="1">
    <source>
        <dbReference type="PROSITE-ProRule" id="PRU00023"/>
    </source>
</evidence>
<dbReference type="PROSITE" id="PS50297">
    <property type="entry name" value="ANK_REP_REGION"/>
    <property type="match status" value="1"/>
</dbReference>
<reference evidence="2 3" key="1">
    <citation type="journal article" date="2024" name="G3 (Bethesda)">
        <title>Genome assembly of Hibiscus sabdariffa L. provides insights into metabolisms of medicinal natural products.</title>
        <authorList>
            <person name="Kim T."/>
        </authorList>
    </citation>
    <scope>NUCLEOTIDE SEQUENCE [LARGE SCALE GENOMIC DNA]</scope>
    <source>
        <strain evidence="2">TK-2024</strain>
        <tissue evidence="2">Old leaves</tissue>
    </source>
</reference>
<accession>A0ABR1ZP22</accession>
<name>A0ABR1ZP22_9ROSI</name>